<reference evidence="3 4" key="1">
    <citation type="submission" date="2020-06" db="EMBL/GenBank/DDBJ databases">
        <authorList>
            <person name="Li R."/>
            <person name="Bekaert M."/>
        </authorList>
    </citation>
    <scope>NUCLEOTIDE SEQUENCE [LARGE SCALE GENOMIC DNA]</scope>
    <source>
        <strain evidence="4">wild</strain>
    </source>
</reference>
<keyword evidence="4" id="KW-1185">Reference proteome</keyword>
<feature type="compositionally biased region" description="Low complexity" evidence="2">
    <location>
        <begin position="129"/>
        <end position="141"/>
    </location>
</feature>
<dbReference type="OrthoDB" id="10506213at2759"/>
<accession>A0A6J8C803</accession>
<organism evidence="3 4">
    <name type="scientific">Mytilus coruscus</name>
    <name type="common">Sea mussel</name>
    <dbReference type="NCBI Taxonomy" id="42192"/>
    <lineage>
        <taxon>Eukaryota</taxon>
        <taxon>Metazoa</taxon>
        <taxon>Spiralia</taxon>
        <taxon>Lophotrochozoa</taxon>
        <taxon>Mollusca</taxon>
        <taxon>Bivalvia</taxon>
        <taxon>Autobranchia</taxon>
        <taxon>Pteriomorphia</taxon>
        <taxon>Mytilida</taxon>
        <taxon>Mytiloidea</taxon>
        <taxon>Mytilidae</taxon>
        <taxon>Mytilinae</taxon>
        <taxon>Mytilus</taxon>
    </lineage>
</organism>
<evidence type="ECO:0000256" key="1">
    <source>
        <dbReference type="SAM" id="Coils"/>
    </source>
</evidence>
<name>A0A6J8C803_MYTCO</name>
<evidence type="ECO:0000256" key="2">
    <source>
        <dbReference type="SAM" id="MobiDB-lite"/>
    </source>
</evidence>
<dbReference type="Proteomes" id="UP000507470">
    <property type="component" value="Unassembled WGS sequence"/>
</dbReference>
<sequence>MASNKEMASPCSKKRRVDSLSEFVISAGEDLDTQITSCLYHLGKKDVQQATSSLERIRRFTKANHAKYALQLKEINLEISALKQKMDGLEKREKFQSRQIATLQSKVDYFKTFISFDEEFDQDESLDTSQGSQGPQDSQSSLFQGSQDSQSASLQGQQDSQNSSETPETFAQAKML</sequence>
<proteinExistence type="predicted"/>
<feature type="compositionally biased region" description="Polar residues" evidence="2">
    <location>
        <begin position="142"/>
        <end position="169"/>
    </location>
</feature>
<keyword evidence="1" id="KW-0175">Coiled coil</keyword>
<feature type="region of interest" description="Disordered" evidence="2">
    <location>
        <begin position="124"/>
        <end position="176"/>
    </location>
</feature>
<evidence type="ECO:0000313" key="3">
    <source>
        <dbReference type="EMBL" id="CAC5392493.1"/>
    </source>
</evidence>
<dbReference type="AlphaFoldDB" id="A0A6J8C803"/>
<evidence type="ECO:0000313" key="4">
    <source>
        <dbReference type="Proteomes" id="UP000507470"/>
    </source>
</evidence>
<dbReference type="EMBL" id="CACVKT020004985">
    <property type="protein sequence ID" value="CAC5392493.1"/>
    <property type="molecule type" value="Genomic_DNA"/>
</dbReference>
<protein>
    <submittedName>
        <fullName evidence="3">Uncharacterized protein</fullName>
    </submittedName>
</protein>
<gene>
    <name evidence="3" type="ORF">MCOR_27424</name>
</gene>
<feature type="coiled-coil region" evidence="1">
    <location>
        <begin position="65"/>
        <end position="106"/>
    </location>
</feature>